<evidence type="ECO:0000256" key="1">
    <source>
        <dbReference type="SAM" id="Phobius"/>
    </source>
</evidence>
<keyword evidence="1" id="KW-0812">Transmembrane</keyword>
<organism evidence="2 3">
    <name type="scientific">Dendrobium chrysotoxum</name>
    <name type="common">Orchid</name>
    <dbReference type="NCBI Taxonomy" id="161865"/>
    <lineage>
        <taxon>Eukaryota</taxon>
        <taxon>Viridiplantae</taxon>
        <taxon>Streptophyta</taxon>
        <taxon>Embryophyta</taxon>
        <taxon>Tracheophyta</taxon>
        <taxon>Spermatophyta</taxon>
        <taxon>Magnoliopsida</taxon>
        <taxon>Liliopsida</taxon>
        <taxon>Asparagales</taxon>
        <taxon>Orchidaceae</taxon>
        <taxon>Epidendroideae</taxon>
        <taxon>Malaxideae</taxon>
        <taxon>Dendrobiinae</taxon>
        <taxon>Dendrobium</taxon>
    </lineage>
</organism>
<evidence type="ECO:0000313" key="2">
    <source>
        <dbReference type="EMBL" id="KAH0451517.1"/>
    </source>
</evidence>
<reference evidence="2 3" key="1">
    <citation type="journal article" date="2021" name="Hortic Res">
        <title>Chromosome-scale assembly of the Dendrobium chrysotoxum genome enhances the understanding of orchid evolution.</title>
        <authorList>
            <person name="Zhang Y."/>
            <person name="Zhang G.Q."/>
            <person name="Zhang D."/>
            <person name="Liu X.D."/>
            <person name="Xu X.Y."/>
            <person name="Sun W.H."/>
            <person name="Yu X."/>
            <person name="Zhu X."/>
            <person name="Wang Z.W."/>
            <person name="Zhao X."/>
            <person name="Zhong W.Y."/>
            <person name="Chen H."/>
            <person name="Yin W.L."/>
            <person name="Huang T."/>
            <person name="Niu S.C."/>
            <person name="Liu Z.J."/>
        </authorList>
    </citation>
    <scope>NUCLEOTIDE SEQUENCE [LARGE SCALE GENOMIC DNA]</scope>
    <source>
        <strain evidence="2">Lindl</strain>
    </source>
</reference>
<proteinExistence type="predicted"/>
<accession>A0AAV7G7N4</accession>
<keyword evidence="1" id="KW-1133">Transmembrane helix</keyword>
<dbReference type="AlphaFoldDB" id="A0AAV7G7N4"/>
<dbReference type="Proteomes" id="UP000775213">
    <property type="component" value="Unassembled WGS sequence"/>
</dbReference>
<feature type="transmembrane region" description="Helical" evidence="1">
    <location>
        <begin position="55"/>
        <end position="74"/>
    </location>
</feature>
<evidence type="ECO:0000313" key="3">
    <source>
        <dbReference type="Proteomes" id="UP000775213"/>
    </source>
</evidence>
<dbReference type="EMBL" id="JAGFBR010000017">
    <property type="protein sequence ID" value="KAH0451517.1"/>
    <property type="molecule type" value="Genomic_DNA"/>
</dbReference>
<sequence length="127" mass="15561">MKFDFINVFKVTRFHSTFADISGYKLKYMIVINTSSHILQSYYIKFKNLKNKLSFHIKTLFSYEYYTLIFYIFFGHIKRRPSDDLVRRVLYPAYVKKYRGSTCLSEKYFRFWSSILKYIFKTTINRI</sequence>
<gene>
    <name evidence="2" type="ORF">IEQ34_018816</name>
</gene>
<protein>
    <submittedName>
        <fullName evidence="2">Uncharacterized protein</fullName>
    </submittedName>
</protein>
<keyword evidence="1" id="KW-0472">Membrane</keyword>
<comment type="caution">
    <text evidence="2">The sequence shown here is derived from an EMBL/GenBank/DDBJ whole genome shotgun (WGS) entry which is preliminary data.</text>
</comment>
<keyword evidence="3" id="KW-1185">Reference proteome</keyword>
<name>A0AAV7G7N4_DENCH</name>